<dbReference type="EMBL" id="UINC01044436">
    <property type="protein sequence ID" value="SVB49906.1"/>
    <property type="molecule type" value="Genomic_DNA"/>
</dbReference>
<gene>
    <name evidence="1" type="ORF">METZ01_LOCUS202760</name>
</gene>
<accession>A0A382EGI2</accession>
<evidence type="ECO:0000313" key="1">
    <source>
        <dbReference type="EMBL" id="SVB49906.1"/>
    </source>
</evidence>
<dbReference type="AlphaFoldDB" id="A0A382EGI2"/>
<name>A0A382EGI2_9ZZZZ</name>
<proteinExistence type="predicted"/>
<reference evidence="1" key="1">
    <citation type="submission" date="2018-05" db="EMBL/GenBank/DDBJ databases">
        <authorList>
            <person name="Lanie J.A."/>
            <person name="Ng W.-L."/>
            <person name="Kazmierczak K.M."/>
            <person name="Andrzejewski T.M."/>
            <person name="Davidsen T.M."/>
            <person name="Wayne K.J."/>
            <person name="Tettelin H."/>
            <person name="Glass J.I."/>
            <person name="Rusch D."/>
            <person name="Podicherti R."/>
            <person name="Tsui H.-C.T."/>
            <person name="Winkler M.E."/>
        </authorList>
    </citation>
    <scope>NUCLEOTIDE SEQUENCE</scope>
</reference>
<organism evidence="1">
    <name type="scientific">marine metagenome</name>
    <dbReference type="NCBI Taxonomy" id="408172"/>
    <lineage>
        <taxon>unclassified sequences</taxon>
        <taxon>metagenomes</taxon>
        <taxon>ecological metagenomes</taxon>
    </lineage>
</organism>
<sequence length="144" mass="16392">MKKILIPLLVLTGWLTVPQTKACWKFVPLETRMAGAEYVVVGKIDRIVDGIERNNRTYDVGAIKVSQVLKGPETLKEVRLMWPSKANKARMSTDILFNKGQQGVWILYPDKKEKGVYWARYPSDYQPLKALPNVQAKLKVCSSK</sequence>
<protein>
    <submittedName>
        <fullName evidence="1">Uncharacterized protein</fullName>
    </submittedName>
</protein>